<keyword evidence="3" id="KW-1185">Reference proteome</keyword>
<evidence type="ECO:0000313" key="2">
    <source>
        <dbReference type="EMBL" id="AFU67320.1"/>
    </source>
</evidence>
<dbReference type="SMART" id="SM01126">
    <property type="entry name" value="DDE_Tnp_IS1595"/>
    <property type="match status" value="1"/>
</dbReference>
<dbReference type="STRING" id="313595.P700755_000279"/>
<evidence type="ECO:0000259" key="1">
    <source>
        <dbReference type="SMART" id="SM01126"/>
    </source>
</evidence>
<dbReference type="OrthoDB" id="9783459at2"/>
<dbReference type="HOGENOM" id="CLU_044348_1_4_10"/>
<accession>K4IP58</accession>
<reference evidence="2" key="1">
    <citation type="submission" date="2006-03" db="EMBL/GenBank/DDBJ databases">
        <authorList>
            <person name="Bowman J."/>
            <person name="Ferriera S."/>
            <person name="Johnson J."/>
            <person name="Kravitz S."/>
            <person name="Halpern A."/>
            <person name="Remington K."/>
            <person name="Beeson K."/>
            <person name="Tran B."/>
            <person name="Rogers Y.-H."/>
            <person name="Friedman R."/>
            <person name="Venter J.C."/>
        </authorList>
    </citation>
    <scope>NUCLEOTIDE SEQUENCE [LARGE SCALE GENOMIC DNA]</scope>
    <source>
        <strain evidence="2">ATCC 700755</strain>
    </source>
</reference>
<evidence type="ECO:0000313" key="3">
    <source>
        <dbReference type="Proteomes" id="UP000008514"/>
    </source>
</evidence>
<reference evidence="2" key="2">
    <citation type="submission" date="2012-09" db="EMBL/GenBank/DDBJ databases">
        <title>The complete sequence of Psychroflexus torquis an extreme psychrophile from sea-ice that is stimulated by light.</title>
        <authorList>
            <person name="Feng S."/>
            <person name="Powell S.M."/>
            <person name="Bowman J.P."/>
        </authorList>
    </citation>
    <scope>NUCLEOTIDE SEQUENCE [LARGE SCALE GENOMIC DNA]</scope>
    <source>
        <strain evidence="2">ATCC 700755</strain>
    </source>
</reference>
<protein>
    <submittedName>
        <fullName evidence="2">Transposase, IS1595/ISH4 family</fullName>
    </submittedName>
</protein>
<proteinExistence type="predicted"/>
<dbReference type="Proteomes" id="UP000008514">
    <property type="component" value="Chromosome"/>
</dbReference>
<sequence length="297" mass="34560">MINFEGQNAQEFYVRFNSVLSCKEYLSEIKWENGFKCVKCSHSACQIRSNYDRTCNKCSHTESASANTLFHKVKFGLDKAFIICFEMATTTRSLSASYLAKRVGVTPYTARMFMYKVRDAMKSSENFPMMNRVEVDEFVVGGKEDGKVGRSYNTKKKKAVVALELTENGKVKRMYVNQINDFSAKELRPIFDKHISKTASINTDLWRGYRPIAKEYNIEQIPSNSGKNFKILHTMIHQIKSWIRTTYSYVSSFHISGYFDEFCYRLNRSRSKKTIFHNLVSRMMQKPKLYQSKLICT</sequence>
<feature type="domain" description="ISXO2-like transposase" evidence="1">
    <location>
        <begin position="129"/>
        <end position="267"/>
    </location>
</feature>
<dbReference type="RefSeq" id="WP_015022939.1">
    <property type="nucleotide sequence ID" value="NC_018721.1"/>
</dbReference>
<dbReference type="InterPro" id="IPR024445">
    <property type="entry name" value="Tnp_ISXO2-like"/>
</dbReference>
<gene>
    <name evidence="2" type="ordered locus">P700755_000279</name>
</gene>
<name>K4IP58_PSYTT</name>
<dbReference type="AlphaFoldDB" id="K4IP58"/>
<dbReference type="Pfam" id="PF12762">
    <property type="entry name" value="DDE_Tnp_IS1595"/>
    <property type="match status" value="1"/>
</dbReference>
<dbReference type="eggNOG" id="COG3677">
    <property type="taxonomic scope" value="Bacteria"/>
</dbReference>
<dbReference type="EMBL" id="CP003879">
    <property type="protein sequence ID" value="AFU67320.1"/>
    <property type="molecule type" value="Genomic_DNA"/>
</dbReference>
<organism evidence="2 3">
    <name type="scientific">Psychroflexus torquis (strain ATCC 700755 / CIP 106069 / ACAM 623)</name>
    <dbReference type="NCBI Taxonomy" id="313595"/>
    <lineage>
        <taxon>Bacteria</taxon>
        <taxon>Pseudomonadati</taxon>
        <taxon>Bacteroidota</taxon>
        <taxon>Flavobacteriia</taxon>
        <taxon>Flavobacteriales</taxon>
        <taxon>Flavobacteriaceae</taxon>
        <taxon>Psychroflexus</taxon>
    </lineage>
</organism>
<dbReference type="NCBIfam" id="NF033547">
    <property type="entry name" value="transpos_IS1595"/>
    <property type="match status" value="1"/>
</dbReference>
<dbReference type="KEGG" id="ptq:P700755_000279"/>